<reference evidence="1 2" key="1">
    <citation type="journal article" date="2018" name="Front. Plant Sci.">
        <title>Red Clover (Trifolium pratense) and Zigzag Clover (T. medium) - A Picture of Genomic Similarities and Differences.</title>
        <authorList>
            <person name="Dluhosova J."/>
            <person name="Istvanek J."/>
            <person name="Nedelnik J."/>
            <person name="Repkova J."/>
        </authorList>
    </citation>
    <scope>NUCLEOTIDE SEQUENCE [LARGE SCALE GENOMIC DNA]</scope>
    <source>
        <strain evidence="2">cv. 10/8</strain>
        <tissue evidence="1">Leaf</tissue>
    </source>
</reference>
<sequence length="113" mass="12666">MSALLIAELRYKNPLQLMLSTRAPSHGPSVRDIINGSEKWIRHQNQASSMTTLTQRHRQCWFHGNSVQAEIKVKTAESGEEDMMLLRVPIRLNVSDTIVGSGLCRVNQVPPTS</sequence>
<dbReference type="Proteomes" id="UP000265520">
    <property type="component" value="Unassembled WGS sequence"/>
</dbReference>
<evidence type="ECO:0000313" key="2">
    <source>
        <dbReference type="Proteomes" id="UP000265520"/>
    </source>
</evidence>
<evidence type="ECO:0000313" key="1">
    <source>
        <dbReference type="EMBL" id="MCH93648.1"/>
    </source>
</evidence>
<proteinExistence type="predicted"/>
<name>A0A392N3U5_9FABA</name>
<dbReference type="EMBL" id="LXQA010025449">
    <property type="protein sequence ID" value="MCH93648.1"/>
    <property type="molecule type" value="Genomic_DNA"/>
</dbReference>
<keyword evidence="2" id="KW-1185">Reference proteome</keyword>
<comment type="caution">
    <text evidence="1">The sequence shown here is derived from an EMBL/GenBank/DDBJ whole genome shotgun (WGS) entry which is preliminary data.</text>
</comment>
<organism evidence="1 2">
    <name type="scientific">Trifolium medium</name>
    <dbReference type="NCBI Taxonomy" id="97028"/>
    <lineage>
        <taxon>Eukaryota</taxon>
        <taxon>Viridiplantae</taxon>
        <taxon>Streptophyta</taxon>
        <taxon>Embryophyta</taxon>
        <taxon>Tracheophyta</taxon>
        <taxon>Spermatophyta</taxon>
        <taxon>Magnoliopsida</taxon>
        <taxon>eudicotyledons</taxon>
        <taxon>Gunneridae</taxon>
        <taxon>Pentapetalae</taxon>
        <taxon>rosids</taxon>
        <taxon>fabids</taxon>
        <taxon>Fabales</taxon>
        <taxon>Fabaceae</taxon>
        <taxon>Papilionoideae</taxon>
        <taxon>50 kb inversion clade</taxon>
        <taxon>NPAAA clade</taxon>
        <taxon>Hologalegina</taxon>
        <taxon>IRL clade</taxon>
        <taxon>Trifolieae</taxon>
        <taxon>Trifolium</taxon>
    </lineage>
</organism>
<dbReference type="AlphaFoldDB" id="A0A392N3U5"/>
<accession>A0A392N3U5</accession>
<protein>
    <submittedName>
        <fullName evidence="1">Uncharacterized protein</fullName>
    </submittedName>
</protein>